<dbReference type="GO" id="GO:0005789">
    <property type="term" value="C:endoplasmic reticulum membrane"/>
    <property type="evidence" value="ECO:0007669"/>
    <property type="project" value="UniProtKB-SubCell"/>
</dbReference>
<keyword evidence="13" id="KW-1185">Reference proteome</keyword>
<evidence type="ECO:0000256" key="6">
    <source>
        <dbReference type="ARBA" id="ARBA00022692"/>
    </source>
</evidence>
<sequence length="315" mass="36271">MPKPKRHTRNAKEYNWGFYVISIFLRFYFAITHCPGYIFPDEYFQSVEFATHEIYPNSCSLITWDFKPTGYGPVRSRSSIYPFVHLPINIVNKVYPSPPDGKLSGNDMINRILMPARMFTTILSFIPDAFVFFISKKLENLKDNRAPLSLLLYSSMTYGGLLYNSRTLSNNWETILVCIFCYLSLHSSFLNILLEAAIGAYGIFLRSSFPIFVTPFILLQLYNISRSTHRIVYLTCIIPIAVLISCVVSGLLIFFDTVYYSGNQVPKLSDFIITPLRFLKYNSVPETLAKHGLHPWYHYLIVHWPLILTPIVAPV</sequence>
<organism evidence="14">
    <name type="scientific">Rodentolepis nana</name>
    <name type="common">Dwarf tapeworm</name>
    <name type="synonym">Hymenolepis nana</name>
    <dbReference type="NCBI Taxonomy" id="102285"/>
    <lineage>
        <taxon>Eukaryota</taxon>
        <taxon>Metazoa</taxon>
        <taxon>Spiralia</taxon>
        <taxon>Lophotrochozoa</taxon>
        <taxon>Platyhelminthes</taxon>
        <taxon>Cestoda</taxon>
        <taxon>Eucestoda</taxon>
        <taxon>Cyclophyllidea</taxon>
        <taxon>Hymenolepididae</taxon>
        <taxon>Rodentolepis</taxon>
    </lineage>
</organism>
<dbReference type="PANTHER" id="PTHR22760">
    <property type="entry name" value="GLYCOSYLTRANSFERASE"/>
    <property type="match status" value="1"/>
</dbReference>
<evidence type="ECO:0000256" key="11">
    <source>
        <dbReference type="RuleBase" id="RU363075"/>
    </source>
</evidence>
<keyword evidence="9 11" id="KW-0472">Membrane</keyword>
<comment type="pathway">
    <text evidence="2">Glycolipid biosynthesis; glycosylphosphatidylinositol-anchor biosynthesis.</text>
</comment>
<evidence type="ECO:0000313" key="14">
    <source>
        <dbReference type="WBParaSite" id="HNAJ_0001178701-mRNA-1"/>
    </source>
</evidence>
<keyword evidence="4 11" id="KW-0328">Glycosyltransferase</keyword>
<dbReference type="GO" id="GO:0006506">
    <property type="term" value="P:GPI anchor biosynthetic process"/>
    <property type="evidence" value="ECO:0007669"/>
    <property type="project" value="UniProtKB-KW"/>
</dbReference>
<evidence type="ECO:0000256" key="2">
    <source>
        <dbReference type="ARBA" id="ARBA00004687"/>
    </source>
</evidence>
<keyword evidence="8 11" id="KW-1133">Transmembrane helix</keyword>
<dbReference type="Proteomes" id="UP000278807">
    <property type="component" value="Unassembled WGS sequence"/>
</dbReference>
<dbReference type="Pfam" id="PF03901">
    <property type="entry name" value="Glyco_transf_22"/>
    <property type="match status" value="1"/>
</dbReference>
<protein>
    <recommendedName>
        <fullName evidence="11">Mannosyltransferase</fullName>
        <ecNumber evidence="11">2.4.1.-</ecNumber>
    </recommendedName>
</protein>
<proteinExistence type="inferred from homology"/>
<dbReference type="OrthoDB" id="10066429at2759"/>
<accession>A0A0R3TVE2</accession>
<reference evidence="14" key="1">
    <citation type="submission" date="2017-02" db="UniProtKB">
        <authorList>
            <consortium name="WormBaseParasite"/>
        </authorList>
    </citation>
    <scope>IDENTIFICATION</scope>
</reference>
<feature type="transmembrane region" description="Helical" evidence="11">
    <location>
        <begin position="200"/>
        <end position="219"/>
    </location>
</feature>
<keyword evidence="7 11" id="KW-0256">Endoplasmic reticulum</keyword>
<feature type="transmembrane region" description="Helical" evidence="11">
    <location>
        <begin position="231"/>
        <end position="255"/>
    </location>
</feature>
<keyword evidence="5" id="KW-0808">Transferase</keyword>
<name>A0A0R3TVE2_RODNA</name>
<evidence type="ECO:0000256" key="7">
    <source>
        <dbReference type="ARBA" id="ARBA00022824"/>
    </source>
</evidence>
<evidence type="ECO:0000256" key="5">
    <source>
        <dbReference type="ARBA" id="ARBA00022679"/>
    </source>
</evidence>
<comment type="similarity">
    <text evidence="10">Belongs to the glycosyltransferase 22 family. PIGZ subfamily.</text>
</comment>
<dbReference type="PANTHER" id="PTHR22760:SF3">
    <property type="entry name" value="GPI MANNOSYLTRANSFERASE 4"/>
    <property type="match status" value="1"/>
</dbReference>
<evidence type="ECO:0000256" key="9">
    <source>
        <dbReference type="ARBA" id="ARBA00023136"/>
    </source>
</evidence>
<evidence type="ECO:0000256" key="1">
    <source>
        <dbReference type="ARBA" id="ARBA00004477"/>
    </source>
</evidence>
<evidence type="ECO:0000256" key="3">
    <source>
        <dbReference type="ARBA" id="ARBA00022502"/>
    </source>
</evidence>
<dbReference type="AlphaFoldDB" id="A0A0R3TVE2"/>
<feature type="transmembrane region" description="Helical" evidence="11">
    <location>
        <begin position="112"/>
        <end position="134"/>
    </location>
</feature>
<evidence type="ECO:0000313" key="13">
    <source>
        <dbReference type="Proteomes" id="UP000278807"/>
    </source>
</evidence>
<evidence type="ECO:0000313" key="12">
    <source>
        <dbReference type="EMBL" id="VDO11328.1"/>
    </source>
</evidence>
<reference evidence="12 13" key="2">
    <citation type="submission" date="2018-11" db="EMBL/GenBank/DDBJ databases">
        <authorList>
            <consortium name="Pathogen Informatics"/>
        </authorList>
    </citation>
    <scope>NUCLEOTIDE SEQUENCE [LARGE SCALE GENOMIC DNA]</scope>
</reference>
<evidence type="ECO:0000256" key="4">
    <source>
        <dbReference type="ARBA" id="ARBA00022676"/>
    </source>
</evidence>
<dbReference type="EC" id="2.4.1.-" evidence="11"/>
<feature type="transmembrane region" description="Helical" evidence="11">
    <location>
        <begin position="175"/>
        <end position="194"/>
    </location>
</feature>
<keyword evidence="3" id="KW-0337">GPI-anchor biosynthesis</keyword>
<comment type="caution">
    <text evidence="11">Lacks conserved residue(s) required for the propagation of feature annotation.</text>
</comment>
<keyword evidence="6 11" id="KW-0812">Transmembrane</keyword>
<dbReference type="WBParaSite" id="HNAJ_0001178701-mRNA-1">
    <property type="protein sequence ID" value="HNAJ_0001178701-mRNA-1"/>
    <property type="gene ID" value="HNAJ_0001178701"/>
</dbReference>
<evidence type="ECO:0000256" key="10">
    <source>
        <dbReference type="ARBA" id="ARBA00038466"/>
    </source>
</evidence>
<dbReference type="EMBL" id="UZAE01013792">
    <property type="protein sequence ID" value="VDO11328.1"/>
    <property type="molecule type" value="Genomic_DNA"/>
</dbReference>
<dbReference type="STRING" id="102285.A0A0R3TVE2"/>
<comment type="subcellular location">
    <subcellularLocation>
        <location evidence="1 11">Endoplasmic reticulum membrane</location>
        <topology evidence="1 11">Multi-pass membrane protein</topology>
    </subcellularLocation>
</comment>
<evidence type="ECO:0000256" key="8">
    <source>
        <dbReference type="ARBA" id="ARBA00022989"/>
    </source>
</evidence>
<dbReference type="InterPro" id="IPR005599">
    <property type="entry name" value="GPI_mannosylTrfase"/>
</dbReference>
<gene>
    <name evidence="12" type="ORF">HNAJ_LOCUS11776</name>
</gene>
<dbReference type="GO" id="GO:0000026">
    <property type="term" value="F:alpha-1,2-mannosyltransferase activity"/>
    <property type="evidence" value="ECO:0007669"/>
    <property type="project" value="TreeGrafter"/>
</dbReference>